<gene>
    <name evidence="1" type="ORF">VFPPC_17396</name>
</gene>
<comment type="caution">
    <text evidence="1">The sequence shown here is derived from an EMBL/GenBank/DDBJ whole genome shotgun (WGS) entry which is preliminary data.</text>
</comment>
<dbReference type="AlphaFoldDB" id="A0A219ATE4"/>
<name>A0A219ATE4_METCM</name>
<protein>
    <submittedName>
        <fullName evidence="1">Uncharacterized protein</fullName>
    </submittedName>
</protein>
<keyword evidence="2" id="KW-1185">Reference proteome</keyword>
<organism evidence="1 2">
    <name type="scientific">Pochonia chlamydosporia 170</name>
    <dbReference type="NCBI Taxonomy" id="1380566"/>
    <lineage>
        <taxon>Eukaryota</taxon>
        <taxon>Fungi</taxon>
        <taxon>Dikarya</taxon>
        <taxon>Ascomycota</taxon>
        <taxon>Pezizomycotina</taxon>
        <taxon>Sordariomycetes</taxon>
        <taxon>Hypocreomycetidae</taxon>
        <taxon>Hypocreales</taxon>
        <taxon>Clavicipitaceae</taxon>
        <taxon>Pochonia</taxon>
    </lineage>
</organism>
<proteinExistence type="predicted"/>
<reference evidence="1 2" key="1">
    <citation type="journal article" date="2016" name="PLoS Pathog.">
        <title>Biosynthesis of antibiotic leucinostatins in bio-control fungus Purpureocillium lilacinum and their inhibition on phytophthora revealed by genome mining.</title>
        <authorList>
            <person name="Wang G."/>
            <person name="Liu Z."/>
            <person name="Lin R."/>
            <person name="Li E."/>
            <person name="Mao Z."/>
            <person name="Ling J."/>
            <person name="Yang Y."/>
            <person name="Yin W.B."/>
            <person name="Xie B."/>
        </authorList>
    </citation>
    <scope>NUCLEOTIDE SEQUENCE [LARGE SCALE GENOMIC DNA]</scope>
    <source>
        <strain evidence="1">170</strain>
    </source>
</reference>
<sequence length="124" mass="13440">MPHMTLLRYASESAGLNGRRKSPDLEPITTRLLYGSSMKSGCQCLYTRGRPLEAGWSRRDTDLCSEAYDSRLFIRGPSGPSGPSMSIHVPVWSGTGLLEPGLVGCPLALASSVDCRRFCCTKVS</sequence>
<dbReference type="KEGG" id="pchm:VFPPC_17396"/>
<dbReference type="EMBL" id="LSBJ02000001">
    <property type="protein sequence ID" value="OWT43455.1"/>
    <property type="molecule type" value="Genomic_DNA"/>
</dbReference>
<evidence type="ECO:0000313" key="1">
    <source>
        <dbReference type="EMBL" id="OWT43455.1"/>
    </source>
</evidence>
<dbReference type="Proteomes" id="UP000078397">
    <property type="component" value="Unassembled WGS sequence"/>
</dbReference>
<accession>A0A219ATE4</accession>
<dbReference type="RefSeq" id="XP_022285874.1">
    <property type="nucleotide sequence ID" value="XM_022429109.1"/>
</dbReference>
<evidence type="ECO:0000313" key="2">
    <source>
        <dbReference type="Proteomes" id="UP000078397"/>
    </source>
</evidence>
<dbReference type="GeneID" id="33936374"/>